<sequence>METTRIISIGNDVRINFTLDKLTDENFTNIKQIHCYLVNINPSMPEKPKKKNFFDLYCKSTEYTIRKYGIPAYNVVPDYSHTCGFSVGKHKKHNKDKHADCEVEEIIYKVYGHTNVYTAYNHQIDVTKGVSAYYPACEQRKYGDYKLVVAVTVQEHGWGSCGVHHYMIDYGVLFSIVKEGGEDGSIIIDITNVEPNVPPIVEEPAYAYFGFNSERYAYQTITEEDIENGEALTIPVVNVVKEITNHDKLRCVWLGVPNDKTYTTTMVDSDGDDTTDGIVQVGKYDLYYCSPGSYYSNTITINVK</sequence>
<accession>A0AAU8B8K2</accession>
<organism evidence="1">
    <name type="scientific">Dulem virus 42</name>
    <dbReference type="NCBI Taxonomy" id="3145760"/>
    <lineage>
        <taxon>Viruses</taxon>
        <taxon>Duplodnaviria</taxon>
        <taxon>Heunggongvirae</taxon>
        <taxon>Uroviricota</taxon>
        <taxon>Caudoviricetes</taxon>
    </lineage>
</organism>
<reference evidence="1" key="1">
    <citation type="submission" date="2024-03" db="EMBL/GenBank/DDBJ databases">
        <title>Diverse circular DNA viruses in blood, oral, and fecal samples of captive lemurs.</title>
        <authorList>
            <person name="Paietta E.N."/>
            <person name="Kraberger S."/>
            <person name="Lund M.C."/>
            <person name="Custer J.M."/>
            <person name="Vargas K.M."/>
            <person name="Ehmke E.E."/>
            <person name="Yoder A.D."/>
            <person name="Varsani A."/>
        </authorList>
    </citation>
    <scope>NUCLEOTIDE SEQUENCE</scope>
    <source>
        <strain evidence="1">Duke_30FF_63</strain>
    </source>
</reference>
<proteinExistence type="predicted"/>
<dbReference type="EMBL" id="PP511876">
    <property type="protein sequence ID" value="XCD08371.1"/>
    <property type="molecule type" value="Genomic_DNA"/>
</dbReference>
<evidence type="ECO:0000313" key="1">
    <source>
        <dbReference type="EMBL" id="XCD08371.1"/>
    </source>
</evidence>
<name>A0AAU8B8K2_9CAUD</name>
<protein>
    <submittedName>
        <fullName evidence="1">Uncharacterized protein</fullName>
    </submittedName>
</protein>